<dbReference type="Pfam" id="PF01965">
    <property type="entry name" value="DJ-1_PfpI"/>
    <property type="match status" value="1"/>
</dbReference>
<dbReference type="InterPro" id="IPR050325">
    <property type="entry name" value="Prot/Nucl_acid_deglycase"/>
</dbReference>
<feature type="domain" description="DJ-1/PfpI" evidence="1">
    <location>
        <begin position="21"/>
        <end position="185"/>
    </location>
</feature>
<accession>A0ABU5CQL8</accession>
<dbReference type="EMBL" id="JAWDIQ010000001">
    <property type="protein sequence ID" value="MDY0407755.1"/>
    <property type="molecule type" value="Genomic_DNA"/>
</dbReference>
<dbReference type="InterPro" id="IPR002818">
    <property type="entry name" value="DJ-1/PfpI"/>
</dbReference>
<name>A0ABU5CQL8_9BACI</name>
<dbReference type="PANTHER" id="PTHR48094">
    <property type="entry name" value="PROTEIN/NUCLEIC ACID DEGLYCASE DJ-1-RELATED"/>
    <property type="match status" value="1"/>
</dbReference>
<proteinExistence type="predicted"/>
<dbReference type="SUPFAM" id="SSF52317">
    <property type="entry name" value="Class I glutamine amidotransferase-like"/>
    <property type="match status" value="1"/>
</dbReference>
<dbReference type="RefSeq" id="WP_320378540.1">
    <property type="nucleotide sequence ID" value="NZ_JAWDIQ010000001.1"/>
</dbReference>
<dbReference type="Proteomes" id="UP001275315">
    <property type="component" value="Unassembled WGS sequence"/>
</dbReference>
<comment type="caution">
    <text evidence="2">The sequence shown here is derived from an EMBL/GenBank/DDBJ whole genome shotgun (WGS) entry which is preliminary data.</text>
</comment>
<evidence type="ECO:0000259" key="1">
    <source>
        <dbReference type="Pfam" id="PF01965"/>
    </source>
</evidence>
<keyword evidence="3" id="KW-1185">Reference proteome</keyword>
<dbReference type="PANTHER" id="PTHR48094:SF12">
    <property type="entry name" value="PARKINSON DISEASE PROTEIN 7 HOMOLOG"/>
    <property type="match status" value="1"/>
</dbReference>
<evidence type="ECO:0000313" key="2">
    <source>
        <dbReference type="EMBL" id="MDY0407755.1"/>
    </source>
</evidence>
<dbReference type="InterPro" id="IPR029062">
    <property type="entry name" value="Class_I_gatase-like"/>
</dbReference>
<sequence length="207" mass="23223">MLRIVFYFSYSNRKGNCSDEKVLFFVYDEYADFQIGHLLFFLKKLGKMKVDVASLHGKEVVSLGGLKVCAANRLQEAKMDEYDLFLIPGGDGVHSLLKQKILHDKLLEAYEKNILIAAMCGSVICLAEAELLNQKAFTCNELTFNQFQDIFIQGNYTGKSIETSTSGIITAKGTAFALFTIAVLENLKLLQNDNQREHIRAFCKGEA</sequence>
<evidence type="ECO:0000313" key="3">
    <source>
        <dbReference type="Proteomes" id="UP001275315"/>
    </source>
</evidence>
<protein>
    <submittedName>
        <fullName evidence="2">DJ-1/PfpI family protein</fullName>
    </submittedName>
</protein>
<gene>
    <name evidence="2" type="ORF">RWD45_02930</name>
</gene>
<organism evidence="2 3">
    <name type="scientific">Paracerasibacillus soli</name>
    <dbReference type="NCBI Taxonomy" id="480284"/>
    <lineage>
        <taxon>Bacteria</taxon>
        <taxon>Bacillati</taxon>
        <taxon>Bacillota</taxon>
        <taxon>Bacilli</taxon>
        <taxon>Bacillales</taxon>
        <taxon>Bacillaceae</taxon>
        <taxon>Paracerasibacillus</taxon>
    </lineage>
</organism>
<dbReference type="Gene3D" id="3.40.50.880">
    <property type="match status" value="1"/>
</dbReference>
<reference evidence="2 3" key="1">
    <citation type="submission" date="2023-10" db="EMBL/GenBank/DDBJ databases">
        <title>Virgibacillus soli CC-YMP-6 genome.</title>
        <authorList>
            <person name="Miliotis G."/>
            <person name="Sengupta P."/>
            <person name="Hameed A."/>
            <person name="Chuvochina M."/>
            <person name="Mcdonagh F."/>
            <person name="Simpson A.C."/>
            <person name="Singh N.K."/>
            <person name="Rekha P.D."/>
            <person name="Raman K."/>
            <person name="Hugenholtz P."/>
            <person name="Venkateswaran K."/>
        </authorList>
    </citation>
    <scope>NUCLEOTIDE SEQUENCE [LARGE SCALE GENOMIC DNA]</scope>
    <source>
        <strain evidence="2 3">CC-YMP-6</strain>
    </source>
</reference>